<name>A0ABN6I7E4_9HELI</name>
<protein>
    <submittedName>
        <fullName evidence="1">Uncharacterized protein</fullName>
    </submittedName>
</protein>
<dbReference type="Proteomes" id="UP000826146">
    <property type="component" value="Chromosome"/>
</dbReference>
<accession>A0ABN6I7E4</accession>
<reference evidence="1 2" key="1">
    <citation type="submission" date="2021-07" db="EMBL/GenBank/DDBJ databases">
        <title>Novel Helicobacter sp. Isolated from a cat.</title>
        <authorList>
            <person name="Rimbara E."/>
            <person name="Suzuki M."/>
        </authorList>
    </citation>
    <scope>NUCLEOTIDE SEQUENCE [LARGE SCALE GENOMIC DNA]</scope>
    <source>
        <strain evidence="2">NHP19-012</strain>
    </source>
</reference>
<dbReference type="EMBL" id="AP024819">
    <property type="protein sequence ID" value="BCZ19533.1"/>
    <property type="molecule type" value="Genomic_DNA"/>
</dbReference>
<evidence type="ECO:0000313" key="1">
    <source>
        <dbReference type="EMBL" id="BCZ19533.1"/>
    </source>
</evidence>
<dbReference type="RefSeq" id="WP_221271314.1">
    <property type="nucleotide sequence ID" value="NZ_AP024819.1"/>
</dbReference>
<organism evidence="1 2">
    <name type="scientific">Helicobacter gastrofelis</name>
    <dbReference type="NCBI Taxonomy" id="2849642"/>
    <lineage>
        <taxon>Bacteria</taxon>
        <taxon>Pseudomonadati</taxon>
        <taxon>Campylobacterota</taxon>
        <taxon>Epsilonproteobacteria</taxon>
        <taxon>Campylobacterales</taxon>
        <taxon>Helicobacteraceae</taxon>
        <taxon>Helicobacter</taxon>
    </lineage>
</organism>
<gene>
    <name evidence="1" type="ORF">NHP190012_11750</name>
</gene>
<sequence>MDAQRSAELVLLLDALQKQLGHLQTECEATKAHLNALRAQYAQKAQTPPPQHTA</sequence>
<evidence type="ECO:0000313" key="2">
    <source>
        <dbReference type="Proteomes" id="UP000826146"/>
    </source>
</evidence>
<keyword evidence="2" id="KW-1185">Reference proteome</keyword>
<proteinExistence type="predicted"/>